<keyword evidence="1" id="KW-0812">Transmembrane</keyword>
<dbReference type="AlphaFoldDB" id="B7U3Y4"/>
<proteinExistence type="evidence at transcript level"/>
<accession>B7U3Y4</accession>
<evidence type="ECO:0000313" key="2">
    <source>
        <dbReference type="EMBL" id="ACJ53926.1"/>
    </source>
</evidence>
<protein>
    <submittedName>
        <fullName evidence="2">Uncharacterized protein</fullName>
    </submittedName>
</protein>
<evidence type="ECO:0000256" key="1">
    <source>
        <dbReference type="SAM" id="Phobius"/>
    </source>
</evidence>
<keyword evidence="1" id="KW-1133">Transmembrane helix</keyword>
<keyword evidence="1" id="KW-0472">Membrane</keyword>
<reference evidence="2" key="1">
    <citation type="submission" date="2008-10" db="EMBL/GenBank/DDBJ databases">
        <title>Differential Proteomics of Floral Reversion and Normal Flowering in longan (Dimocarpus longan Lour.).</title>
        <authorList>
            <person name="You X.R."/>
            <person name="Chen W."/>
            <person name="Lian W.Y."/>
            <person name="Liu H."/>
        </authorList>
    </citation>
    <scope>NUCLEOTIDE SEQUENCE</scope>
</reference>
<sequence length="210" mass="23503">MYSSFNLSSGATQVLENIAAIAPAHKCLVVFMAPRPRTLTLVFFFTVASITTLSASILVSSGGVLSSICSRHTFPSFLKLTDKNKPPVCTRFEEEETEQEMLIEDAFDEIKRIKEEETVGSRNKPPLTKNLELEVELRRNGELYYSWESGFWSKPGIVGGRIWFSFTVGQAGCQPSSKLDREGIRESSKACERSSIWRITCSGALCCWRI</sequence>
<name>B7U3Y4_9ROSI</name>
<dbReference type="EMBL" id="FJ428534">
    <property type="protein sequence ID" value="ACJ53926.1"/>
    <property type="molecule type" value="mRNA"/>
</dbReference>
<feature type="transmembrane region" description="Helical" evidence="1">
    <location>
        <begin position="41"/>
        <end position="65"/>
    </location>
</feature>
<organism evidence="2">
    <name type="scientific">Dimocarpus longan</name>
    <dbReference type="NCBI Taxonomy" id="128017"/>
    <lineage>
        <taxon>Eukaryota</taxon>
        <taxon>Viridiplantae</taxon>
        <taxon>Streptophyta</taxon>
        <taxon>Embryophyta</taxon>
        <taxon>Tracheophyta</taxon>
        <taxon>Spermatophyta</taxon>
        <taxon>Magnoliopsida</taxon>
        <taxon>eudicotyledons</taxon>
        <taxon>Gunneridae</taxon>
        <taxon>Pentapetalae</taxon>
        <taxon>rosids</taxon>
        <taxon>malvids</taxon>
        <taxon>Sapindales</taxon>
        <taxon>Sapindaceae</taxon>
        <taxon>Dimocarpus</taxon>
    </lineage>
</organism>